<feature type="domain" description="DUF5872" evidence="2">
    <location>
        <begin position="7"/>
        <end position="70"/>
    </location>
</feature>
<feature type="compositionally biased region" description="Basic and acidic residues" evidence="1">
    <location>
        <begin position="56"/>
        <end position="99"/>
    </location>
</feature>
<reference evidence="3 4" key="1">
    <citation type="submission" date="2018-05" db="EMBL/GenBank/DDBJ databases">
        <title>Acuticoccus sediminis sp. nov., isolated from deep-sea sediment of Indian Ocean.</title>
        <authorList>
            <person name="Liu X."/>
            <person name="Lai Q."/>
            <person name="Du Y."/>
            <person name="Sun F."/>
            <person name="Zhang X."/>
            <person name="Wang S."/>
            <person name="Shao Z."/>
        </authorList>
    </citation>
    <scope>NUCLEOTIDE SEQUENCE [LARGE SCALE GENOMIC DNA]</scope>
    <source>
        <strain evidence="3 4">PTG4-2</strain>
    </source>
</reference>
<dbReference type="RefSeq" id="WP_111343354.1">
    <property type="nucleotide sequence ID" value="NZ_QHHQ01000001.1"/>
</dbReference>
<evidence type="ECO:0000259" key="2">
    <source>
        <dbReference type="Pfam" id="PF19197"/>
    </source>
</evidence>
<feature type="region of interest" description="Disordered" evidence="1">
    <location>
        <begin position="44"/>
        <end position="140"/>
    </location>
</feature>
<protein>
    <submittedName>
        <fullName evidence="3">Aspartate-semialdehyde dehydrogenase</fullName>
    </submittedName>
</protein>
<gene>
    <name evidence="3" type="ORF">DLJ53_06710</name>
</gene>
<evidence type="ECO:0000256" key="1">
    <source>
        <dbReference type="SAM" id="MobiDB-lite"/>
    </source>
</evidence>
<accession>A0A8B2P120</accession>
<sequence>MSSAKRTDPKLWEDVKREITRSDKGGRAGEWSARKAQLAVSEYKRRGGGYVGPRSPDNDLDRWTAEDWGTKSGKRSMDTGERYLPRKAREALSDEEYRRTSAKKRRDSREGQQFSHQPDEIAAKTAKHRHGSALGGAPSKSDLMQLARMLDISGRSRMDKDDLKDAVLQAATDDDTASKGALMTLARMLDVSGRSEMSKSDLRQAIAEATHSAAPA</sequence>
<evidence type="ECO:0000313" key="4">
    <source>
        <dbReference type="Proteomes" id="UP000249590"/>
    </source>
</evidence>
<dbReference type="EMBL" id="QHHQ01000001">
    <property type="protein sequence ID" value="RAI04135.1"/>
    <property type="molecule type" value="Genomic_DNA"/>
</dbReference>
<organism evidence="3 4">
    <name type="scientific">Acuticoccus sediminis</name>
    <dbReference type="NCBI Taxonomy" id="2184697"/>
    <lineage>
        <taxon>Bacteria</taxon>
        <taxon>Pseudomonadati</taxon>
        <taxon>Pseudomonadota</taxon>
        <taxon>Alphaproteobacteria</taxon>
        <taxon>Hyphomicrobiales</taxon>
        <taxon>Amorphaceae</taxon>
        <taxon>Acuticoccus</taxon>
    </lineage>
</organism>
<comment type="caution">
    <text evidence="3">The sequence shown here is derived from an EMBL/GenBank/DDBJ whole genome shotgun (WGS) entry which is preliminary data.</text>
</comment>
<evidence type="ECO:0000313" key="3">
    <source>
        <dbReference type="EMBL" id="RAI04135.1"/>
    </source>
</evidence>
<dbReference type="InterPro" id="IPR043803">
    <property type="entry name" value="DUF5872"/>
</dbReference>
<dbReference type="Pfam" id="PF19197">
    <property type="entry name" value="DUF5872"/>
    <property type="match status" value="1"/>
</dbReference>
<name>A0A8B2P120_9HYPH</name>
<dbReference type="OrthoDB" id="791686at2"/>
<dbReference type="Proteomes" id="UP000249590">
    <property type="component" value="Unassembled WGS sequence"/>
</dbReference>
<dbReference type="AlphaFoldDB" id="A0A8B2P120"/>
<keyword evidence="4" id="KW-1185">Reference proteome</keyword>
<proteinExistence type="predicted"/>